<dbReference type="EMBL" id="AZQQ01000041">
    <property type="protein sequence ID" value="KDD71154.1"/>
    <property type="molecule type" value="Genomic_DNA"/>
</dbReference>
<reference evidence="1 2" key="1">
    <citation type="submission" date="2013-12" db="EMBL/GenBank/DDBJ databases">
        <authorList>
            <person name="Formusa P.A."/>
            <person name="Habash M."/>
            <person name="Lee H."/>
            <person name="Trevors J.T."/>
        </authorList>
    </citation>
    <scope>NUCLEOTIDE SEQUENCE [LARGE SCALE GENOMIC DNA]</scope>
    <source>
        <strain evidence="1 2">PD30</strain>
    </source>
</reference>
<protein>
    <submittedName>
        <fullName evidence="1">Uncharacterized protein</fullName>
    </submittedName>
</protein>
<gene>
    <name evidence="1" type="ORF">V466_00180</name>
</gene>
<proteinExistence type="predicted"/>
<evidence type="ECO:0000313" key="2">
    <source>
        <dbReference type="Proteomes" id="UP000026739"/>
    </source>
</evidence>
<comment type="caution">
    <text evidence="1">The sequence shown here is derived from an EMBL/GenBank/DDBJ whole genome shotgun (WGS) entry which is preliminary data.</text>
</comment>
<dbReference type="Proteomes" id="UP000026739">
    <property type="component" value="Unassembled WGS sequence"/>
</dbReference>
<dbReference type="AlphaFoldDB" id="A0A059LAY1"/>
<accession>A0A059LAY1</accession>
<name>A0A059LAY1_9PSED</name>
<evidence type="ECO:0000313" key="1">
    <source>
        <dbReference type="EMBL" id="KDD71154.1"/>
    </source>
</evidence>
<sequence>MVLCKFNRAREQKLTISKKWMHQAQEAQWARGRLAI</sequence>
<organism evidence="1 2">
    <name type="scientific">Pseudomonas mandelii PD30</name>
    <dbReference type="NCBI Taxonomy" id="1419583"/>
    <lineage>
        <taxon>Bacteria</taxon>
        <taxon>Pseudomonadati</taxon>
        <taxon>Pseudomonadota</taxon>
        <taxon>Gammaproteobacteria</taxon>
        <taxon>Pseudomonadales</taxon>
        <taxon>Pseudomonadaceae</taxon>
        <taxon>Pseudomonas</taxon>
    </lineage>
</organism>